<dbReference type="RefSeq" id="WP_229703678.1">
    <property type="nucleotide sequence ID" value="NZ_BMMM01000021.1"/>
</dbReference>
<protein>
    <recommendedName>
        <fullName evidence="1">Cyclic nucleotide-binding domain-containing protein</fullName>
    </recommendedName>
</protein>
<name>A0A917YEG4_9ACTN</name>
<dbReference type="SUPFAM" id="SSF51206">
    <property type="entry name" value="cAMP-binding domain-like"/>
    <property type="match status" value="1"/>
</dbReference>
<comment type="caution">
    <text evidence="2">The sequence shown here is derived from an EMBL/GenBank/DDBJ whole genome shotgun (WGS) entry which is preliminary data.</text>
</comment>
<dbReference type="InterPro" id="IPR000595">
    <property type="entry name" value="cNMP-bd_dom"/>
</dbReference>
<dbReference type="Proteomes" id="UP000600365">
    <property type="component" value="Unassembled WGS sequence"/>
</dbReference>
<dbReference type="CDD" id="cd00038">
    <property type="entry name" value="CAP_ED"/>
    <property type="match status" value="1"/>
</dbReference>
<dbReference type="InterPro" id="IPR018490">
    <property type="entry name" value="cNMP-bd_dom_sf"/>
</dbReference>
<evidence type="ECO:0000259" key="1">
    <source>
        <dbReference type="PROSITE" id="PS50042"/>
    </source>
</evidence>
<dbReference type="SMART" id="SM00100">
    <property type="entry name" value="cNMP"/>
    <property type="match status" value="1"/>
</dbReference>
<keyword evidence="3" id="KW-1185">Reference proteome</keyword>
<dbReference type="Pfam" id="PF00027">
    <property type="entry name" value="cNMP_binding"/>
    <property type="match status" value="1"/>
</dbReference>
<dbReference type="EMBL" id="BMMM01000021">
    <property type="protein sequence ID" value="GGN88284.1"/>
    <property type="molecule type" value="Genomic_DNA"/>
</dbReference>
<proteinExistence type="predicted"/>
<dbReference type="AlphaFoldDB" id="A0A917YEG4"/>
<evidence type="ECO:0000313" key="3">
    <source>
        <dbReference type="Proteomes" id="UP000600365"/>
    </source>
</evidence>
<dbReference type="PROSITE" id="PS50042">
    <property type="entry name" value="CNMP_BINDING_3"/>
    <property type="match status" value="1"/>
</dbReference>
<sequence length="152" mass="16654">MTELPPPLDLLPLVQRERLLAVGLDVSFPAGTRLFDEGGEADRFWLLRSGEVALDICVPGRQPEALIETLGAGQLLGWSWICPPYRWHLGARTVTPVEATEFPATDVLALCAADPELGYALMRRFIEVVAGRLQATRIRLLDLYAPHGSGPP</sequence>
<gene>
    <name evidence="2" type="ORF">GCM10011579_081920</name>
</gene>
<feature type="domain" description="Cyclic nucleotide-binding" evidence="1">
    <location>
        <begin position="7"/>
        <end position="77"/>
    </location>
</feature>
<dbReference type="InterPro" id="IPR014710">
    <property type="entry name" value="RmlC-like_jellyroll"/>
</dbReference>
<evidence type="ECO:0000313" key="2">
    <source>
        <dbReference type="EMBL" id="GGN88284.1"/>
    </source>
</evidence>
<accession>A0A917YEG4</accession>
<organism evidence="2 3">
    <name type="scientific">Streptomyces albiflavescens</name>
    <dbReference type="NCBI Taxonomy" id="1623582"/>
    <lineage>
        <taxon>Bacteria</taxon>
        <taxon>Bacillati</taxon>
        <taxon>Actinomycetota</taxon>
        <taxon>Actinomycetes</taxon>
        <taxon>Kitasatosporales</taxon>
        <taxon>Streptomycetaceae</taxon>
        <taxon>Streptomyces</taxon>
    </lineage>
</organism>
<dbReference type="Gene3D" id="2.60.120.10">
    <property type="entry name" value="Jelly Rolls"/>
    <property type="match status" value="1"/>
</dbReference>
<reference evidence="2 3" key="1">
    <citation type="journal article" date="2014" name="Int. J. Syst. Evol. Microbiol.">
        <title>Complete genome sequence of Corynebacterium casei LMG S-19264T (=DSM 44701T), isolated from a smear-ripened cheese.</title>
        <authorList>
            <consortium name="US DOE Joint Genome Institute (JGI-PGF)"/>
            <person name="Walter F."/>
            <person name="Albersmeier A."/>
            <person name="Kalinowski J."/>
            <person name="Ruckert C."/>
        </authorList>
    </citation>
    <scope>NUCLEOTIDE SEQUENCE [LARGE SCALE GENOMIC DNA]</scope>
    <source>
        <strain evidence="2 3">CGMCC 4.7111</strain>
    </source>
</reference>